<organism evidence="1 2">
    <name type="scientific">Candidatus Lambdaproteobacteria bacterium RIFOXYD2_FULL_50_16</name>
    <dbReference type="NCBI Taxonomy" id="1817772"/>
    <lineage>
        <taxon>Bacteria</taxon>
        <taxon>Pseudomonadati</taxon>
        <taxon>Pseudomonadota</taxon>
        <taxon>Candidatus Lambdaproteobacteria</taxon>
    </lineage>
</organism>
<dbReference type="EMBL" id="MFNE01000047">
    <property type="protein sequence ID" value="OGG93589.1"/>
    <property type="molecule type" value="Genomic_DNA"/>
</dbReference>
<sequence length="387" mass="41475">MSIARTKSQLAFAVLEAQRGQLTLPSSANSLVLAGSLTAGQKPNYTDSPEINNTRGVLARFADGMSAGDFNFKIIPRPKTAGSEPVASALYQSLMGQKTVNAGVSVSYTQSLTKPSFTLAYRKGHMVFYCIGATVTEMTSSVTNKGPVELNFKGKFMQRISLGDDQVALAALALQNQVKVSDAKRFQVGGYVYNPACAANGGLADQNQPSGQGYLITAIDTVTHYLTLADNLDFDWALGEPVQGWLPSQQTLGSPIAARDASLKINGVEGKVQSLDVSIVDLANYIEDEITTAEYPTDYVEGDRKITGSYTSYFRSEDAAKFAQGVSNAEYQLDFVFGTAGSRMTLTLPRIPTEIPEESESGPALLIKQSFTALEQSGEDSASILFD</sequence>
<proteinExistence type="predicted"/>
<comment type="caution">
    <text evidence="1">The sequence shown here is derived from an EMBL/GenBank/DDBJ whole genome shotgun (WGS) entry which is preliminary data.</text>
</comment>
<name>A0A1F6G668_9PROT</name>
<dbReference type="AlphaFoldDB" id="A0A1F6G668"/>
<evidence type="ECO:0000313" key="1">
    <source>
        <dbReference type="EMBL" id="OGG93589.1"/>
    </source>
</evidence>
<dbReference type="Proteomes" id="UP000178449">
    <property type="component" value="Unassembled WGS sequence"/>
</dbReference>
<dbReference type="InterPro" id="IPR044000">
    <property type="entry name" value="Phage_tube_2"/>
</dbReference>
<dbReference type="STRING" id="1817772.A2527_11825"/>
<gene>
    <name evidence="1" type="ORF">A2527_11825</name>
</gene>
<dbReference type="Pfam" id="PF18906">
    <property type="entry name" value="Phage_tube_2"/>
    <property type="match status" value="1"/>
</dbReference>
<evidence type="ECO:0000313" key="2">
    <source>
        <dbReference type="Proteomes" id="UP000178449"/>
    </source>
</evidence>
<protein>
    <submittedName>
        <fullName evidence="1">Uncharacterized protein</fullName>
    </submittedName>
</protein>
<reference evidence="1 2" key="1">
    <citation type="journal article" date="2016" name="Nat. Commun.">
        <title>Thousands of microbial genomes shed light on interconnected biogeochemical processes in an aquifer system.</title>
        <authorList>
            <person name="Anantharaman K."/>
            <person name="Brown C.T."/>
            <person name="Hug L.A."/>
            <person name="Sharon I."/>
            <person name="Castelle C.J."/>
            <person name="Probst A.J."/>
            <person name="Thomas B.C."/>
            <person name="Singh A."/>
            <person name="Wilkins M.J."/>
            <person name="Karaoz U."/>
            <person name="Brodie E.L."/>
            <person name="Williams K.H."/>
            <person name="Hubbard S.S."/>
            <person name="Banfield J.F."/>
        </authorList>
    </citation>
    <scope>NUCLEOTIDE SEQUENCE [LARGE SCALE GENOMIC DNA]</scope>
</reference>
<accession>A0A1F6G668</accession>